<name>A0A6H0KTJ2_9BACE</name>
<proteinExistence type="predicted"/>
<organism evidence="1 2">
    <name type="scientific">Bacteroides faecium</name>
    <dbReference type="NCBI Taxonomy" id="2715212"/>
    <lineage>
        <taxon>Bacteria</taxon>
        <taxon>Pseudomonadati</taxon>
        <taxon>Bacteroidota</taxon>
        <taxon>Bacteroidia</taxon>
        <taxon>Bacteroidales</taxon>
        <taxon>Bacteroidaceae</taxon>
        <taxon>Bacteroides</taxon>
    </lineage>
</organism>
<dbReference type="RefSeq" id="WP_167965887.1">
    <property type="nucleotide sequence ID" value="NZ_CP050831.1"/>
</dbReference>
<gene>
    <name evidence="1" type="ORF">BacF7301_20925</name>
</gene>
<dbReference type="Proteomes" id="UP000501780">
    <property type="component" value="Chromosome"/>
</dbReference>
<sequence length="91" mass="10379">MEMMNLNSEFFRQLSYIADDENYMKKALKSIKKLVAEKEKASTLANKEEIGDAEMTKSEILAGFDLACKDIKLRMEGRLEGRAAEDLLDEL</sequence>
<reference evidence="1 2" key="1">
    <citation type="submission" date="2020-03" db="EMBL/GenBank/DDBJ databases">
        <title>Genomic analysis of Bacteroides faecium CBA7301.</title>
        <authorList>
            <person name="Kim J."/>
            <person name="Roh S.W."/>
        </authorList>
    </citation>
    <scope>NUCLEOTIDE SEQUENCE [LARGE SCALE GENOMIC DNA]</scope>
    <source>
        <strain evidence="1 2">CBA7301</strain>
    </source>
</reference>
<evidence type="ECO:0000313" key="2">
    <source>
        <dbReference type="Proteomes" id="UP000501780"/>
    </source>
</evidence>
<keyword evidence="2" id="KW-1185">Reference proteome</keyword>
<dbReference type="EMBL" id="CP050831">
    <property type="protein sequence ID" value="QIU96463.1"/>
    <property type="molecule type" value="Genomic_DNA"/>
</dbReference>
<protein>
    <submittedName>
        <fullName evidence="1">Uncharacterized protein</fullName>
    </submittedName>
</protein>
<dbReference type="AlphaFoldDB" id="A0A6H0KTJ2"/>
<evidence type="ECO:0000313" key="1">
    <source>
        <dbReference type="EMBL" id="QIU96463.1"/>
    </source>
</evidence>
<dbReference type="KEGG" id="bfc:BacF7301_20925"/>
<accession>A0A6H0KTJ2</accession>